<evidence type="ECO:0000256" key="6">
    <source>
        <dbReference type="RuleBase" id="RU000716"/>
    </source>
</evidence>
<keyword evidence="2 6" id="KW-0805">Transcription regulation</keyword>
<evidence type="ECO:0000256" key="5">
    <source>
        <dbReference type="ARBA" id="ARBA00023163"/>
    </source>
</evidence>
<dbReference type="InterPro" id="IPR007627">
    <property type="entry name" value="RNA_pol_sigma70_r2"/>
</dbReference>
<keyword evidence="3 6" id="KW-0731">Sigma factor</keyword>
<dbReference type="EMBL" id="JAUBDI010000014">
    <property type="protein sequence ID" value="MDW0114258.1"/>
    <property type="molecule type" value="Genomic_DNA"/>
</dbReference>
<evidence type="ECO:0000259" key="8">
    <source>
        <dbReference type="Pfam" id="PF08281"/>
    </source>
</evidence>
<name>A0ABU4GBD2_9BACL</name>
<evidence type="ECO:0000313" key="10">
    <source>
        <dbReference type="Proteomes" id="UP001282284"/>
    </source>
</evidence>
<dbReference type="Proteomes" id="UP001282284">
    <property type="component" value="Unassembled WGS sequence"/>
</dbReference>
<sequence>MTKKDKFDQLERFILENQQAHYRLAFSYVKNKENALDIIQEAIVKALKSIDRLEEVKYMKTWFYRILVNTAIDFIRKHQRVSIMSDEILDLHLPSSENTVHDFDLQDAVDNLSPTYKTIIFLRFFEDLKIEEIAEITGENVNTVKTRLYAALRKLRVELGEE</sequence>
<feature type="domain" description="RNA polymerase sigma-70 region 2" evidence="7">
    <location>
        <begin position="14"/>
        <end position="80"/>
    </location>
</feature>
<evidence type="ECO:0000256" key="2">
    <source>
        <dbReference type="ARBA" id="ARBA00023015"/>
    </source>
</evidence>
<dbReference type="Pfam" id="PF08281">
    <property type="entry name" value="Sigma70_r4_2"/>
    <property type="match status" value="1"/>
</dbReference>
<dbReference type="Pfam" id="PF04542">
    <property type="entry name" value="Sigma70_r2"/>
    <property type="match status" value="1"/>
</dbReference>
<dbReference type="InterPro" id="IPR000838">
    <property type="entry name" value="RNA_pol_sigma70_ECF_CS"/>
</dbReference>
<reference evidence="9 10" key="1">
    <citation type="submission" date="2023-06" db="EMBL/GenBank/DDBJ databases">
        <title>Sporosarcina sp. nov., isolated from Korean traditional fermented seafood 'Jeotgal'.</title>
        <authorList>
            <person name="Yang A.I."/>
            <person name="Shin N.-R."/>
        </authorList>
    </citation>
    <scope>NUCLEOTIDE SEQUENCE [LARGE SCALE GENOMIC DNA]</scope>
    <source>
        <strain evidence="9 10">KCTC13119</strain>
    </source>
</reference>
<dbReference type="InterPro" id="IPR013249">
    <property type="entry name" value="RNA_pol_sigma70_r4_t2"/>
</dbReference>
<evidence type="ECO:0000313" key="9">
    <source>
        <dbReference type="EMBL" id="MDW0114258.1"/>
    </source>
</evidence>
<dbReference type="RefSeq" id="WP_317945154.1">
    <property type="nucleotide sequence ID" value="NZ_JAUBDI010000014.1"/>
</dbReference>
<dbReference type="InterPro" id="IPR039425">
    <property type="entry name" value="RNA_pol_sigma-70-like"/>
</dbReference>
<dbReference type="SUPFAM" id="SSF88946">
    <property type="entry name" value="Sigma2 domain of RNA polymerase sigma factors"/>
    <property type="match status" value="1"/>
</dbReference>
<keyword evidence="4 6" id="KW-0238">DNA-binding</keyword>
<dbReference type="Gene3D" id="1.10.10.10">
    <property type="entry name" value="Winged helix-like DNA-binding domain superfamily/Winged helix DNA-binding domain"/>
    <property type="match status" value="1"/>
</dbReference>
<dbReference type="InterPro" id="IPR014284">
    <property type="entry name" value="RNA_pol_sigma-70_dom"/>
</dbReference>
<dbReference type="NCBIfam" id="TIGR02937">
    <property type="entry name" value="sigma70-ECF"/>
    <property type="match status" value="1"/>
</dbReference>
<evidence type="ECO:0000259" key="7">
    <source>
        <dbReference type="Pfam" id="PF04542"/>
    </source>
</evidence>
<comment type="caution">
    <text evidence="9">The sequence shown here is derived from an EMBL/GenBank/DDBJ whole genome shotgun (WGS) entry which is preliminary data.</text>
</comment>
<organism evidence="9 10">
    <name type="scientific">Sporosarcina saromensis</name>
    <dbReference type="NCBI Taxonomy" id="359365"/>
    <lineage>
        <taxon>Bacteria</taxon>
        <taxon>Bacillati</taxon>
        <taxon>Bacillota</taxon>
        <taxon>Bacilli</taxon>
        <taxon>Bacillales</taxon>
        <taxon>Caryophanaceae</taxon>
        <taxon>Sporosarcina</taxon>
    </lineage>
</organism>
<comment type="similarity">
    <text evidence="1 6">Belongs to the sigma-70 factor family. ECF subfamily.</text>
</comment>
<dbReference type="SUPFAM" id="SSF88659">
    <property type="entry name" value="Sigma3 and sigma4 domains of RNA polymerase sigma factors"/>
    <property type="match status" value="1"/>
</dbReference>
<keyword evidence="10" id="KW-1185">Reference proteome</keyword>
<dbReference type="Gene3D" id="1.10.1740.10">
    <property type="match status" value="1"/>
</dbReference>
<dbReference type="PANTHER" id="PTHR43133:SF60">
    <property type="entry name" value="RNA POLYMERASE SIGMA FACTOR SIGV"/>
    <property type="match status" value="1"/>
</dbReference>
<evidence type="ECO:0000256" key="4">
    <source>
        <dbReference type="ARBA" id="ARBA00023125"/>
    </source>
</evidence>
<protein>
    <recommendedName>
        <fullName evidence="6">RNA polymerase sigma factor</fullName>
    </recommendedName>
</protein>
<keyword evidence="5 6" id="KW-0804">Transcription</keyword>
<dbReference type="PANTHER" id="PTHR43133">
    <property type="entry name" value="RNA POLYMERASE ECF-TYPE SIGMA FACTO"/>
    <property type="match status" value="1"/>
</dbReference>
<dbReference type="InterPro" id="IPR036388">
    <property type="entry name" value="WH-like_DNA-bd_sf"/>
</dbReference>
<accession>A0ABU4GBD2</accession>
<feature type="domain" description="RNA polymerase sigma factor 70 region 4 type 2" evidence="8">
    <location>
        <begin position="104"/>
        <end position="155"/>
    </location>
</feature>
<gene>
    <name evidence="9" type="ORF">QT711_13760</name>
</gene>
<dbReference type="PROSITE" id="PS01063">
    <property type="entry name" value="SIGMA70_ECF"/>
    <property type="match status" value="1"/>
</dbReference>
<proteinExistence type="inferred from homology"/>
<dbReference type="InterPro" id="IPR013324">
    <property type="entry name" value="RNA_pol_sigma_r3/r4-like"/>
</dbReference>
<dbReference type="InterPro" id="IPR013325">
    <property type="entry name" value="RNA_pol_sigma_r2"/>
</dbReference>
<evidence type="ECO:0000256" key="1">
    <source>
        <dbReference type="ARBA" id="ARBA00010641"/>
    </source>
</evidence>
<dbReference type="CDD" id="cd06171">
    <property type="entry name" value="Sigma70_r4"/>
    <property type="match status" value="1"/>
</dbReference>
<evidence type="ECO:0000256" key="3">
    <source>
        <dbReference type="ARBA" id="ARBA00023082"/>
    </source>
</evidence>